<keyword evidence="2" id="KW-0614">Plasmid</keyword>
<dbReference type="Gene3D" id="3.40.190.10">
    <property type="entry name" value="Periplasmic binding protein-like II"/>
    <property type="match status" value="1"/>
</dbReference>
<dbReference type="PANTHER" id="PTHR42928">
    <property type="entry name" value="TRICARBOXYLATE-BINDING PROTEIN"/>
    <property type="match status" value="1"/>
</dbReference>
<dbReference type="InterPro" id="IPR005064">
    <property type="entry name" value="BUG"/>
</dbReference>
<evidence type="ECO:0000313" key="2">
    <source>
        <dbReference type="EMBL" id="QKV55507.1"/>
    </source>
</evidence>
<dbReference type="PIRSF" id="PIRSF017082">
    <property type="entry name" value="YflP"/>
    <property type="match status" value="1"/>
</dbReference>
<dbReference type="EMBL" id="CP054841">
    <property type="protein sequence ID" value="QKV55507.1"/>
    <property type="molecule type" value="Genomic_DNA"/>
</dbReference>
<dbReference type="Proteomes" id="UP000509579">
    <property type="component" value="Plasmid unnamed1"/>
</dbReference>
<evidence type="ECO:0000256" key="1">
    <source>
        <dbReference type="ARBA" id="ARBA00006987"/>
    </source>
</evidence>
<organism evidence="2 3">
    <name type="scientific">Comamonas antarctica</name>
    <dbReference type="NCBI Taxonomy" id="2743470"/>
    <lineage>
        <taxon>Bacteria</taxon>
        <taxon>Pseudomonadati</taxon>
        <taxon>Pseudomonadota</taxon>
        <taxon>Betaproteobacteria</taxon>
        <taxon>Burkholderiales</taxon>
        <taxon>Comamonadaceae</taxon>
        <taxon>Comamonas</taxon>
    </lineage>
</organism>
<dbReference type="Gene3D" id="3.40.190.150">
    <property type="entry name" value="Bordetella uptake gene, domain 1"/>
    <property type="match status" value="1"/>
</dbReference>
<gene>
    <name evidence="2" type="ORF">HUK68_21575</name>
</gene>
<dbReference type="InterPro" id="IPR042100">
    <property type="entry name" value="Bug_dom1"/>
</dbReference>
<dbReference type="PANTHER" id="PTHR42928:SF5">
    <property type="entry name" value="BLR1237 PROTEIN"/>
    <property type="match status" value="1"/>
</dbReference>
<proteinExistence type="inferred from homology"/>
<protein>
    <submittedName>
        <fullName evidence="2">Tripartite tricarboxylate transporter substrate binding protein</fullName>
    </submittedName>
</protein>
<geneLocation type="plasmid" evidence="2 3">
    <name>unnamed1</name>
</geneLocation>
<dbReference type="CDD" id="cd13578">
    <property type="entry name" value="PBP2_Bug27"/>
    <property type="match status" value="1"/>
</dbReference>
<accession>A0A6N1X827</accession>
<dbReference type="SUPFAM" id="SSF53850">
    <property type="entry name" value="Periplasmic binding protein-like II"/>
    <property type="match status" value="1"/>
</dbReference>
<name>A0A6N1X827_9BURK</name>
<comment type="similarity">
    <text evidence="1">Belongs to the UPF0065 (bug) family.</text>
</comment>
<dbReference type="KEGG" id="aant:HUK68_21575"/>
<dbReference type="Pfam" id="PF03401">
    <property type="entry name" value="TctC"/>
    <property type="match status" value="1"/>
</dbReference>
<dbReference type="RefSeq" id="WP_175506295.1">
    <property type="nucleotide sequence ID" value="NZ_CAURQT010000003.1"/>
</dbReference>
<evidence type="ECO:0000313" key="3">
    <source>
        <dbReference type="Proteomes" id="UP000509579"/>
    </source>
</evidence>
<keyword evidence="3" id="KW-1185">Reference proteome</keyword>
<reference evidence="2 3" key="1">
    <citation type="submission" date="2020-06" db="EMBL/GenBank/DDBJ databases">
        <title>Acidovorax antarctica sp. nov., isolated from Corinth ice sheet soil, Antarctic Fields Peninsula.</title>
        <authorList>
            <person name="Xu Q."/>
            <person name="Peng F."/>
        </authorList>
    </citation>
    <scope>NUCLEOTIDE SEQUENCE [LARGE SCALE GENOMIC DNA]</scope>
    <source>
        <strain evidence="2 3">16-35-5</strain>
        <plasmid evidence="2 3">unnamed1</plasmid>
    </source>
</reference>
<sequence length="336" mass="35420">MKSASAGAARAHPHQPARRRALCAGLGLALALPLAAPAQTAAYPAKPVKVIVAFTAGGTTDLLARSVSQKLSEKLGQSFVIENRPGGGGNIGTESVVRAAPDGYTLIVNSVGPISVNQSLYKKMAYDPLKDLVPIVQIADVPNVLVVHPSVPANSFDEFLAYAKTRPADFNYGSTGVGTSSHLSSFMLMQNLGVEALHVPYKGANALNDLLAGRLQFMFATIPSVVSQIHAGKLKALAVSSAQPSRALPRVPTVASRIPGFEAGSWFGFFAPKGTAPEVVQLLNQEVNAILPQLNDQMVREGADPVGGSAEQFARMTQREFVKWRKIVKDSGASVD</sequence>
<dbReference type="AlphaFoldDB" id="A0A6N1X827"/>